<feature type="region of interest" description="Disordered" evidence="6">
    <location>
        <begin position="317"/>
        <end position="347"/>
    </location>
</feature>
<dbReference type="SUPFAM" id="SSF49417">
    <property type="entry name" value="p53-like transcription factors"/>
    <property type="match status" value="1"/>
</dbReference>
<evidence type="ECO:0000256" key="5">
    <source>
        <dbReference type="PROSITE-ProRule" id="PRU00201"/>
    </source>
</evidence>
<evidence type="ECO:0000256" key="2">
    <source>
        <dbReference type="ARBA" id="ARBA00023125"/>
    </source>
</evidence>
<dbReference type="GO" id="GO:0000978">
    <property type="term" value="F:RNA polymerase II cis-regulatory region sequence-specific DNA binding"/>
    <property type="evidence" value="ECO:0007669"/>
    <property type="project" value="InterPro"/>
</dbReference>
<proteinExistence type="predicted"/>
<dbReference type="InterPro" id="IPR001699">
    <property type="entry name" value="TF_T-box"/>
</dbReference>
<keyword evidence="2 5" id="KW-0238">DNA-binding</keyword>
<dbReference type="InterPro" id="IPR036960">
    <property type="entry name" value="T-box_sf"/>
</dbReference>
<dbReference type="AlphaFoldDB" id="A0A8C0ABZ6"/>
<feature type="region of interest" description="Disordered" evidence="6">
    <location>
        <begin position="1"/>
        <end position="66"/>
    </location>
</feature>
<reference evidence="8" key="2">
    <citation type="submission" date="2025-08" db="UniProtKB">
        <authorList>
            <consortium name="Ensembl"/>
        </authorList>
    </citation>
    <scope>IDENTIFICATION</scope>
</reference>
<comment type="subcellular location">
    <subcellularLocation>
        <location evidence="5">Nucleus</location>
    </subcellularLocation>
</comment>
<dbReference type="PRINTS" id="PR00937">
    <property type="entry name" value="TBOX"/>
</dbReference>
<evidence type="ECO:0000256" key="6">
    <source>
        <dbReference type="SAM" id="MobiDB-lite"/>
    </source>
</evidence>
<keyword evidence="9" id="KW-1185">Reference proteome</keyword>
<evidence type="ECO:0000256" key="1">
    <source>
        <dbReference type="ARBA" id="ARBA00023015"/>
    </source>
</evidence>
<dbReference type="PANTHER" id="PTHR11267:SF102">
    <property type="entry name" value="T-BOX TRANSCRIPTION FACTOR TBX10"/>
    <property type="match status" value="1"/>
</dbReference>
<gene>
    <name evidence="8" type="primary">TBX10</name>
</gene>
<dbReference type="Gene3D" id="2.60.40.820">
    <property type="entry name" value="Transcription factor, T-box"/>
    <property type="match status" value="1"/>
</dbReference>
<dbReference type="GO" id="GO:0005634">
    <property type="term" value="C:nucleus"/>
    <property type="evidence" value="ECO:0007669"/>
    <property type="project" value="UniProtKB-SubCell"/>
</dbReference>
<feature type="domain" description="T-box" evidence="7">
    <location>
        <begin position="74"/>
        <end position="255"/>
    </location>
</feature>
<dbReference type="InterPro" id="IPR046360">
    <property type="entry name" value="T-box_DNA-bd"/>
</dbReference>
<comment type="caution">
    <text evidence="5">Lacks conserved residue(s) required for the propagation of feature annotation.</text>
</comment>
<dbReference type="GO" id="GO:0000785">
    <property type="term" value="C:chromatin"/>
    <property type="evidence" value="ECO:0007669"/>
    <property type="project" value="TreeGrafter"/>
</dbReference>
<evidence type="ECO:0000313" key="8">
    <source>
        <dbReference type="Ensembl" id="ENSBGRP00000020912.1"/>
    </source>
</evidence>
<evidence type="ECO:0000313" key="9">
    <source>
        <dbReference type="Proteomes" id="UP000694520"/>
    </source>
</evidence>
<evidence type="ECO:0000259" key="7">
    <source>
        <dbReference type="PROSITE" id="PS50252"/>
    </source>
</evidence>
<dbReference type="SMART" id="SM00425">
    <property type="entry name" value="TBOX"/>
    <property type="match status" value="1"/>
</dbReference>
<keyword evidence="1" id="KW-0805">Transcription regulation</keyword>
<evidence type="ECO:0000256" key="4">
    <source>
        <dbReference type="ARBA" id="ARBA00023242"/>
    </source>
</evidence>
<dbReference type="GO" id="GO:0001708">
    <property type="term" value="P:cell fate specification"/>
    <property type="evidence" value="ECO:0007669"/>
    <property type="project" value="TreeGrafter"/>
</dbReference>
<dbReference type="PROSITE" id="PS50252">
    <property type="entry name" value="TBOX_3"/>
    <property type="match status" value="1"/>
</dbReference>
<dbReference type="Ensembl" id="ENSBGRT00000024155.1">
    <property type="protein sequence ID" value="ENSBGRP00000020912.1"/>
    <property type="gene ID" value="ENSBGRG00000013152.1"/>
</dbReference>
<keyword evidence="4 5" id="KW-0539">Nucleus</keyword>
<dbReference type="GO" id="GO:0000981">
    <property type="term" value="F:DNA-binding transcription factor activity, RNA polymerase II-specific"/>
    <property type="evidence" value="ECO:0007669"/>
    <property type="project" value="TreeGrafter"/>
</dbReference>
<reference evidence="8" key="1">
    <citation type="submission" date="2019-05" db="EMBL/GenBank/DDBJ databases">
        <authorList>
            <person name="Zhang S."/>
            <person name="Liu J."/>
        </authorList>
    </citation>
    <scope>NUCLEOTIDE SEQUENCE [LARGE SCALE GENOMIC DNA]</scope>
</reference>
<organism evidence="8 9">
    <name type="scientific">Bos mutus grunniens</name>
    <name type="common">Wild yak</name>
    <name type="synonym">Bos grunniens</name>
    <dbReference type="NCBI Taxonomy" id="30521"/>
    <lineage>
        <taxon>Eukaryota</taxon>
        <taxon>Metazoa</taxon>
        <taxon>Chordata</taxon>
        <taxon>Craniata</taxon>
        <taxon>Vertebrata</taxon>
        <taxon>Euteleostomi</taxon>
        <taxon>Mammalia</taxon>
        <taxon>Eutheria</taxon>
        <taxon>Laurasiatheria</taxon>
        <taxon>Artiodactyla</taxon>
        <taxon>Ruminantia</taxon>
        <taxon>Pecora</taxon>
        <taxon>Bovidae</taxon>
        <taxon>Bovinae</taxon>
        <taxon>Bos</taxon>
    </lineage>
</organism>
<reference evidence="8" key="3">
    <citation type="submission" date="2025-09" db="UniProtKB">
        <authorList>
            <consortium name="Ensembl"/>
        </authorList>
    </citation>
    <scope>IDENTIFICATION</scope>
</reference>
<dbReference type="Pfam" id="PF00907">
    <property type="entry name" value="T-box"/>
    <property type="match status" value="1"/>
</dbReference>
<dbReference type="InterPro" id="IPR008967">
    <property type="entry name" value="p53-like_TF_DNA-bd_sf"/>
</dbReference>
<evidence type="ECO:0000256" key="3">
    <source>
        <dbReference type="ARBA" id="ARBA00023163"/>
    </source>
</evidence>
<dbReference type="GO" id="GO:0045893">
    <property type="term" value="P:positive regulation of DNA-templated transcription"/>
    <property type="evidence" value="ECO:0007669"/>
    <property type="project" value="InterPro"/>
</dbReference>
<name>A0A8C0ABZ6_BOSMU</name>
<dbReference type="GeneTree" id="ENSGT00940000154816"/>
<dbReference type="Proteomes" id="UP000694520">
    <property type="component" value="Chromosome 29"/>
</dbReference>
<accession>A0A8C0ABZ6</accession>
<sequence length="367" mass="40548">MKAGQVEWRGEENRGQRPTSCPLSPAFLSASLGPQPDSMLPSGPSTGSTGAPAVAEPTEQGPKNPRVSSVTVQLEMKALWEEFNQLGTEMIVTKAGRYKHGDVPTFQVKILGMDSLADYALLMDFVPLDDKRYRYAFHSSAWLVAGKADPPHPAACTSTRLTGQGREWMRQIVSFDKLKLTNNLLDENGHIILNSMHRYQPLPRGLRGPAKKDSERHAQENFKSFIFTETQFTAVAYQNHRVRQATQSFAKGFRESDPDSWYRLAWGPLRPRLPLDPNKAFTSRIPARLHHQLLARPEALLAPATYPPLTYQGLYPGASSPVQPRARPTPYPSPISRPTGIRRPALPAGLGLLAPTAMCLGPGQDPQ</sequence>
<protein>
    <submittedName>
        <fullName evidence="8">T-box transcription factor 10</fullName>
    </submittedName>
</protein>
<dbReference type="PANTHER" id="PTHR11267">
    <property type="entry name" value="T-BOX PROTEIN-RELATED"/>
    <property type="match status" value="1"/>
</dbReference>
<keyword evidence="3" id="KW-0804">Transcription</keyword>